<evidence type="ECO:0000256" key="5">
    <source>
        <dbReference type="ARBA" id="ARBA00022605"/>
    </source>
</evidence>
<evidence type="ECO:0000313" key="16">
    <source>
        <dbReference type="EMBL" id="QCI25879.1"/>
    </source>
</evidence>
<comment type="catalytic activity">
    <reaction evidence="12 13">
        <text>L-glutamine + H2O = L-glutamate + NH4(+)</text>
        <dbReference type="Rhea" id="RHEA:15889"/>
        <dbReference type="ChEBI" id="CHEBI:15377"/>
        <dbReference type="ChEBI" id="CHEBI:28938"/>
        <dbReference type="ChEBI" id="CHEBI:29985"/>
        <dbReference type="ChEBI" id="CHEBI:58359"/>
        <dbReference type="EC" id="3.5.1.2"/>
    </reaction>
</comment>
<dbReference type="Proteomes" id="UP000298685">
    <property type="component" value="Chromosome"/>
</dbReference>
<organism evidence="16 17">
    <name type="scientific">Buchnera aphidicola</name>
    <name type="common">Sarucallis kahawaluokalani</name>
    <dbReference type="NCBI Taxonomy" id="1241878"/>
    <lineage>
        <taxon>Bacteria</taxon>
        <taxon>Pseudomonadati</taxon>
        <taxon>Pseudomonadota</taxon>
        <taxon>Gammaproteobacteria</taxon>
        <taxon>Enterobacterales</taxon>
        <taxon>Erwiniaceae</taxon>
        <taxon>Buchnera</taxon>
    </lineage>
</organism>
<dbReference type="EC" id="3.5.1.2" evidence="13"/>
<dbReference type="GO" id="GO:0000107">
    <property type="term" value="F:imidazoleglycerol-phosphate synthase activity"/>
    <property type="evidence" value="ECO:0007669"/>
    <property type="project" value="UniProtKB-UniRule"/>
</dbReference>
<dbReference type="PROSITE" id="PS51273">
    <property type="entry name" value="GATASE_TYPE_1"/>
    <property type="match status" value="1"/>
</dbReference>
<keyword evidence="6 13" id="KW-0378">Hydrolase</keyword>
<dbReference type="AlphaFoldDB" id="A0A4D6Y944"/>
<feature type="active site" evidence="13 14">
    <location>
        <position position="181"/>
    </location>
</feature>
<comment type="function">
    <text evidence="10 13">IGPS catalyzes the conversion of PRFAR and glutamine to IGP, AICAR and glutamate. The HisH subunit catalyzes the hydrolysis of glutamine to glutamate and ammonia as part of the synthesis of IGP and AICAR. The resulting ammonia molecule is channeled to the active site of HisF.</text>
</comment>
<keyword evidence="9 13" id="KW-0456">Lyase</keyword>
<evidence type="ECO:0000313" key="17">
    <source>
        <dbReference type="Proteomes" id="UP000298685"/>
    </source>
</evidence>
<keyword evidence="5 13" id="KW-0028">Amino-acid biosynthesis</keyword>
<dbReference type="Pfam" id="PF00117">
    <property type="entry name" value="GATase"/>
    <property type="match status" value="1"/>
</dbReference>
<dbReference type="InterPro" id="IPR017926">
    <property type="entry name" value="GATASE"/>
</dbReference>
<feature type="active site" evidence="13 14">
    <location>
        <position position="179"/>
    </location>
</feature>
<dbReference type="HAMAP" id="MF_00278">
    <property type="entry name" value="HisH"/>
    <property type="match status" value="1"/>
</dbReference>
<dbReference type="GO" id="GO:0004359">
    <property type="term" value="F:glutaminase activity"/>
    <property type="evidence" value="ECO:0007669"/>
    <property type="project" value="UniProtKB-EC"/>
</dbReference>
<dbReference type="EC" id="4.3.2.10" evidence="13"/>
<comment type="subunit">
    <text evidence="3 13">Heterodimer of HisH and HisF.</text>
</comment>
<comment type="pathway">
    <text evidence="2 13">Amino-acid biosynthesis; L-histidine biosynthesis; L-histidine from 5-phospho-alpha-D-ribose 1-diphosphate: step 5/9.</text>
</comment>
<dbReference type="GO" id="GO:0000105">
    <property type="term" value="P:L-histidine biosynthetic process"/>
    <property type="evidence" value="ECO:0007669"/>
    <property type="project" value="UniProtKB-UniRule"/>
</dbReference>
<evidence type="ECO:0000256" key="6">
    <source>
        <dbReference type="ARBA" id="ARBA00022801"/>
    </source>
</evidence>
<dbReference type="NCBIfam" id="TIGR01855">
    <property type="entry name" value="IMP_synth_hisH"/>
    <property type="match status" value="1"/>
</dbReference>
<evidence type="ECO:0000256" key="12">
    <source>
        <dbReference type="ARBA" id="ARBA00049534"/>
    </source>
</evidence>
<dbReference type="SUPFAM" id="SSF52317">
    <property type="entry name" value="Class I glutamine amidotransferase-like"/>
    <property type="match status" value="1"/>
</dbReference>
<evidence type="ECO:0000256" key="14">
    <source>
        <dbReference type="PIRSR" id="PIRSR000495-1"/>
    </source>
</evidence>
<evidence type="ECO:0000256" key="10">
    <source>
        <dbReference type="ARBA" id="ARBA00025299"/>
    </source>
</evidence>
<dbReference type="OrthoDB" id="9807137at2"/>
<evidence type="ECO:0000256" key="3">
    <source>
        <dbReference type="ARBA" id="ARBA00011152"/>
    </source>
</evidence>
<dbReference type="FunFam" id="3.40.50.880:FF:000009">
    <property type="entry name" value="Imidazole glycerol phosphate synthase subunit HisH"/>
    <property type="match status" value="1"/>
</dbReference>
<dbReference type="RefSeq" id="WP_158350323.1">
    <property type="nucleotide sequence ID" value="NZ_CP032999.1"/>
</dbReference>
<accession>A0A4D6Y944</accession>
<dbReference type="GO" id="GO:0016829">
    <property type="term" value="F:lyase activity"/>
    <property type="evidence" value="ECO:0007669"/>
    <property type="project" value="UniProtKB-KW"/>
</dbReference>
<feature type="active site" description="Nucleophile" evidence="13 14">
    <location>
        <position position="78"/>
    </location>
</feature>
<dbReference type="Gene3D" id="3.40.50.880">
    <property type="match status" value="1"/>
</dbReference>
<dbReference type="PIRSF" id="PIRSF000495">
    <property type="entry name" value="Amidotransf_hisH"/>
    <property type="match status" value="1"/>
</dbReference>
<proteinExistence type="inferred from homology"/>
<evidence type="ECO:0000256" key="13">
    <source>
        <dbReference type="HAMAP-Rule" id="MF_00278"/>
    </source>
</evidence>
<dbReference type="InterPro" id="IPR010139">
    <property type="entry name" value="Imidazole-glycPsynth_HisH"/>
</dbReference>
<sequence length="197" mass="22131">MSIIILDTNCSNLLSIKLSIEKLGYNPVITTDVHIIQRAKKIFIPGVGSASEIMKQFSKNNLLINTLKNVTCPTLGICLGMQVMSSFSDESGGIDMLGIIDTPVVLLQSGMFPLPHTGWNQVFFNKYHPLFHNIKSGEWFYFLHSYVFSINQYTVAHTTYNTIFSSVIQKNNFFGVQFHPEKSGVIGSKLLLNFLEM</sequence>
<reference evidence="16 17" key="1">
    <citation type="submission" date="2018-10" db="EMBL/GenBank/DDBJ databases">
        <title>Comparative functional genomics of the obligate endosymbiont Buchnera aphidicola.</title>
        <authorList>
            <person name="Chong R.A."/>
        </authorList>
    </citation>
    <scope>NUCLEOTIDE SEQUENCE [LARGE SCALE GENOMIC DNA]</scope>
    <source>
        <strain evidence="16 17">Ska</strain>
    </source>
</reference>
<comment type="catalytic activity">
    <reaction evidence="11 13">
        <text>5-[(5-phospho-1-deoxy-D-ribulos-1-ylimino)methylamino]-1-(5-phospho-beta-D-ribosyl)imidazole-4-carboxamide + L-glutamine = D-erythro-1-(imidazol-4-yl)glycerol 3-phosphate + 5-amino-1-(5-phospho-beta-D-ribosyl)imidazole-4-carboxamide + L-glutamate + H(+)</text>
        <dbReference type="Rhea" id="RHEA:24793"/>
        <dbReference type="ChEBI" id="CHEBI:15378"/>
        <dbReference type="ChEBI" id="CHEBI:29985"/>
        <dbReference type="ChEBI" id="CHEBI:58278"/>
        <dbReference type="ChEBI" id="CHEBI:58359"/>
        <dbReference type="ChEBI" id="CHEBI:58475"/>
        <dbReference type="ChEBI" id="CHEBI:58525"/>
        <dbReference type="EC" id="4.3.2.10"/>
    </reaction>
</comment>
<evidence type="ECO:0000256" key="4">
    <source>
        <dbReference type="ARBA" id="ARBA00022490"/>
    </source>
</evidence>
<evidence type="ECO:0000256" key="9">
    <source>
        <dbReference type="ARBA" id="ARBA00023239"/>
    </source>
</evidence>
<gene>
    <name evidence="13 16" type="primary">hisH</name>
    <name evidence="16" type="ORF">D9V78_00380</name>
</gene>
<dbReference type="PANTHER" id="PTHR42701:SF1">
    <property type="entry name" value="IMIDAZOLE GLYCEROL PHOSPHATE SYNTHASE SUBUNIT HISH"/>
    <property type="match status" value="1"/>
</dbReference>
<dbReference type="GO" id="GO:0005737">
    <property type="term" value="C:cytoplasm"/>
    <property type="evidence" value="ECO:0007669"/>
    <property type="project" value="UniProtKB-SubCell"/>
</dbReference>
<keyword evidence="8 13" id="KW-0368">Histidine biosynthesis</keyword>
<evidence type="ECO:0000256" key="1">
    <source>
        <dbReference type="ARBA" id="ARBA00004496"/>
    </source>
</evidence>
<feature type="domain" description="Glutamine amidotransferase" evidence="15">
    <location>
        <begin position="11"/>
        <end position="194"/>
    </location>
</feature>
<dbReference type="PANTHER" id="PTHR42701">
    <property type="entry name" value="IMIDAZOLE GLYCEROL PHOSPHATE SYNTHASE SUBUNIT HISH"/>
    <property type="match status" value="1"/>
</dbReference>
<dbReference type="CDD" id="cd01748">
    <property type="entry name" value="GATase1_IGP_Synthase"/>
    <property type="match status" value="1"/>
</dbReference>
<dbReference type="EMBL" id="CP032999">
    <property type="protein sequence ID" value="QCI25879.1"/>
    <property type="molecule type" value="Genomic_DNA"/>
</dbReference>
<dbReference type="UniPathway" id="UPA00031">
    <property type="reaction ID" value="UER00010"/>
</dbReference>
<evidence type="ECO:0000256" key="8">
    <source>
        <dbReference type="ARBA" id="ARBA00023102"/>
    </source>
</evidence>
<keyword evidence="4 13" id="KW-0963">Cytoplasm</keyword>
<keyword evidence="7 13" id="KW-0315">Glutamine amidotransferase</keyword>
<evidence type="ECO:0000256" key="2">
    <source>
        <dbReference type="ARBA" id="ARBA00005091"/>
    </source>
</evidence>
<comment type="subcellular location">
    <subcellularLocation>
        <location evidence="1 13">Cytoplasm</location>
    </subcellularLocation>
</comment>
<evidence type="ECO:0000259" key="15">
    <source>
        <dbReference type="Pfam" id="PF00117"/>
    </source>
</evidence>
<evidence type="ECO:0000256" key="7">
    <source>
        <dbReference type="ARBA" id="ARBA00022962"/>
    </source>
</evidence>
<dbReference type="InterPro" id="IPR029062">
    <property type="entry name" value="Class_I_gatase-like"/>
</dbReference>
<protein>
    <recommendedName>
        <fullName evidence="13">Imidazole glycerol phosphate synthase subunit HisH</fullName>
        <ecNumber evidence="13">4.3.2.10</ecNumber>
    </recommendedName>
    <alternativeName>
        <fullName evidence="13">IGP synthase glutaminase subunit</fullName>
        <ecNumber evidence="13">3.5.1.2</ecNumber>
    </alternativeName>
    <alternativeName>
        <fullName evidence="13">IGP synthase subunit HisH</fullName>
    </alternativeName>
    <alternativeName>
        <fullName evidence="13">ImGP synthase subunit HisH</fullName>
        <shortName evidence="13">IGPS subunit HisH</shortName>
    </alternativeName>
</protein>
<evidence type="ECO:0000256" key="11">
    <source>
        <dbReference type="ARBA" id="ARBA00047838"/>
    </source>
</evidence>
<name>A0A4D6Y944_9GAMM</name>